<feature type="domain" description="EAL" evidence="1">
    <location>
        <begin position="796"/>
        <end position="1045"/>
    </location>
</feature>
<dbReference type="PANTHER" id="PTHR33121">
    <property type="entry name" value="CYCLIC DI-GMP PHOSPHODIESTERASE PDEF"/>
    <property type="match status" value="1"/>
</dbReference>
<dbReference type="RefSeq" id="WP_324779810.1">
    <property type="nucleotide sequence ID" value="NZ_CP141769.1"/>
</dbReference>
<dbReference type="PANTHER" id="PTHR33121:SF23">
    <property type="entry name" value="CYCLIC DI-GMP PHOSPHODIESTERASE PDEB"/>
    <property type="match status" value="1"/>
</dbReference>
<dbReference type="CDD" id="cd01948">
    <property type="entry name" value="EAL"/>
    <property type="match status" value="1"/>
</dbReference>
<evidence type="ECO:0000313" key="3">
    <source>
        <dbReference type="Proteomes" id="UP001334732"/>
    </source>
</evidence>
<dbReference type="InterPro" id="IPR001633">
    <property type="entry name" value="EAL_dom"/>
</dbReference>
<dbReference type="SUPFAM" id="SSF141868">
    <property type="entry name" value="EAL domain-like"/>
    <property type="match status" value="1"/>
</dbReference>
<name>A0ABZ1CJS5_9PROT</name>
<evidence type="ECO:0000313" key="2">
    <source>
        <dbReference type="EMBL" id="WRS39278.1"/>
    </source>
</evidence>
<dbReference type="EMBL" id="CP141769">
    <property type="protein sequence ID" value="WRS39278.1"/>
    <property type="molecule type" value="Genomic_DNA"/>
</dbReference>
<evidence type="ECO:0000259" key="1">
    <source>
        <dbReference type="PROSITE" id="PS50883"/>
    </source>
</evidence>
<dbReference type="PROSITE" id="PS50883">
    <property type="entry name" value="EAL"/>
    <property type="match status" value="1"/>
</dbReference>
<gene>
    <name evidence="2" type="ORF">VA613_14920</name>
</gene>
<accession>A0ABZ1CJS5</accession>
<proteinExistence type="predicted"/>
<reference evidence="2 3" key="1">
    <citation type="submission" date="2023-12" db="EMBL/GenBank/DDBJ databases">
        <title>Thiobacillus sedimentum sp. nov., a chemolithoautotrophic sulfur-oxidizing bacterium isolated from freshwater sediment.</title>
        <authorList>
            <person name="Luo J."/>
            <person name="Dai C."/>
        </authorList>
    </citation>
    <scope>NUCLEOTIDE SEQUENCE [LARGE SCALE GENOMIC DNA]</scope>
    <source>
        <strain evidence="2 3">SCUT-2</strain>
    </source>
</reference>
<dbReference type="SMART" id="SM00052">
    <property type="entry name" value="EAL"/>
    <property type="match status" value="1"/>
</dbReference>
<protein>
    <submittedName>
        <fullName evidence="2">EAL domain-containing protein</fullName>
    </submittedName>
</protein>
<dbReference type="Gene3D" id="3.20.20.450">
    <property type="entry name" value="EAL domain"/>
    <property type="match status" value="1"/>
</dbReference>
<organism evidence="2 3">
    <name type="scientific">Thiobacillus sedimenti</name>
    <dbReference type="NCBI Taxonomy" id="3110231"/>
    <lineage>
        <taxon>Bacteria</taxon>
        <taxon>Pseudomonadati</taxon>
        <taxon>Pseudomonadota</taxon>
        <taxon>Betaproteobacteria</taxon>
        <taxon>Nitrosomonadales</taxon>
        <taxon>Thiobacillaceae</taxon>
        <taxon>Thiobacillus</taxon>
    </lineage>
</organism>
<dbReference type="InterPro" id="IPR050706">
    <property type="entry name" value="Cyclic-di-GMP_PDE-like"/>
</dbReference>
<sequence>MPGILQVEGRGPCFGTVMGLSDHGLAFDLQGEPLSPGAVGQAVQLDFDFQGRHHACRGLIVHVQDRRTLLSLRGATTNVLATLPAAGSEPPSSLAARLATLQAQQACHAEFMRHMKGILDDFFRLLPGRILARRNHAGSALDSSELAGLQTLLDTRRPLLFRFFTEAYPMHPELQDALADSKSAGAMAPVDMDKVDDWIRRTTVARDATDALGPLFDDFNRQYGALLGSDSTRVAHPFQPDALLDALADLVRPLNLSLECRAFCYELLADAFRNRAAALYADLLRRIGDVPAEPAHALPPDARLEEWLQQVLAAPAAAHDGAGSTGNAPIRELTALLAHLTQDATGKNAHAAGPRSGAGLAVRERIFGRFVPAATPGFGDVVTRLHDSLARLEEGAGDSGVGHALGGLADLDLVALQGLYASMRQPPPIDLGPEKLPQASQVRAMMLQAQGLLLEFSLNGLTYQAQPDHPAWVLINALDALHRGADNNGQFLDPSVHQIVSLAMQWLLSQENVDAALGQVNGLLQAINARFLEERSLRRAQILQRLGDRVEQAGPIASGWCVVKRDGEAIPYELLGRHDGSWALLDRSASTLLELPTDEFIGKLDRGEIEEAESFDKPFLERIANATLTASLDAVHAFTWRDPASGCLKRSALIDELERRLAHPVSAPPSYCALIEIPAMRPGMSSLPRDELAVFQKRTGEMLLEALQSGEHCGRLSDVSFLMVFAPQDPARLAGRLSSLKTAMDGLNPEWRMTGAVVPLIEGDAEPTPSNVLRRANHACSALRRNAEIDLSLLDGASPSGGQIDPLPFSSLYLRCQKIAPCGSEASAHYEILLGVDEDLVPRHTTQSFVVMAEQMDRIHDLDRWVLQSALEWMASHSARLEPLSGLSINLSGGSLARPGHVDAMVELLAGYAHLADKVIFEVTETAAIDNLDSAAHALRKLRRLGCRVALDDFGSGYSSYGYLRRLPLDYLKIDGAYVRNLLIDKTDEALTASMVDVAHALGLKVIAEFVESEAVYSRLKELGVDYVQGNWIHAPERLDGLVLE</sequence>
<dbReference type="Pfam" id="PF00563">
    <property type="entry name" value="EAL"/>
    <property type="match status" value="1"/>
</dbReference>
<dbReference type="Proteomes" id="UP001334732">
    <property type="component" value="Chromosome"/>
</dbReference>
<keyword evidence="3" id="KW-1185">Reference proteome</keyword>
<dbReference type="InterPro" id="IPR035919">
    <property type="entry name" value="EAL_sf"/>
</dbReference>